<dbReference type="Pfam" id="PF01551">
    <property type="entry name" value="Peptidase_M23"/>
    <property type="match status" value="1"/>
</dbReference>
<dbReference type="HOGENOM" id="CLU_029425_2_0_10"/>
<accession>I3C8C7</accession>
<dbReference type="InterPro" id="IPR016047">
    <property type="entry name" value="M23ase_b-sheet_dom"/>
</dbReference>
<keyword evidence="2" id="KW-1133">Transmembrane helix</keyword>
<gene>
    <name evidence="4" type="ORF">JoomaDRAFT_2909</name>
</gene>
<feature type="coiled-coil region" evidence="1">
    <location>
        <begin position="65"/>
        <end position="92"/>
    </location>
</feature>
<dbReference type="RefSeq" id="WP_008613679.1">
    <property type="nucleotide sequence ID" value="NZ_JH651379.1"/>
</dbReference>
<dbReference type="Gene3D" id="2.70.70.10">
    <property type="entry name" value="Glucose Permease (Domain IIA)"/>
    <property type="match status" value="1"/>
</dbReference>
<dbReference type="InterPro" id="IPR050570">
    <property type="entry name" value="Cell_wall_metabolism_enzyme"/>
</dbReference>
<dbReference type="GO" id="GO:0004222">
    <property type="term" value="F:metalloendopeptidase activity"/>
    <property type="evidence" value="ECO:0007669"/>
    <property type="project" value="TreeGrafter"/>
</dbReference>
<evidence type="ECO:0000256" key="2">
    <source>
        <dbReference type="SAM" id="Phobius"/>
    </source>
</evidence>
<dbReference type="CDD" id="cd12797">
    <property type="entry name" value="M23_peptidase"/>
    <property type="match status" value="1"/>
</dbReference>
<evidence type="ECO:0000256" key="1">
    <source>
        <dbReference type="SAM" id="Coils"/>
    </source>
</evidence>
<evidence type="ECO:0000313" key="5">
    <source>
        <dbReference type="Proteomes" id="UP000004690"/>
    </source>
</evidence>
<proteinExistence type="predicted"/>
<keyword evidence="5" id="KW-1185">Reference proteome</keyword>
<evidence type="ECO:0000313" key="4">
    <source>
        <dbReference type="EMBL" id="EIJ39870.1"/>
    </source>
</evidence>
<organism evidence="4 5">
    <name type="scientific">Galbibacter orientalis DSM 19592</name>
    <dbReference type="NCBI Taxonomy" id="926559"/>
    <lineage>
        <taxon>Bacteria</taxon>
        <taxon>Pseudomonadati</taxon>
        <taxon>Bacteroidota</taxon>
        <taxon>Flavobacteriia</taxon>
        <taxon>Flavobacteriales</taxon>
        <taxon>Flavobacteriaceae</taxon>
        <taxon>Galbibacter</taxon>
    </lineage>
</organism>
<name>I3C8C7_9FLAO</name>
<evidence type="ECO:0000259" key="3">
    <source>
        <dbReference type="Pfam" id="PF01551"/>
    </source>
</evidence>
<dbReference type="PANTHER" id="PTHR21666">
    <property type="entry name" value="PEPTIDASE-RELATED"/>
    <property type="match status" value="1"/>
</dbReference>
<feature type="domain" description="M23ase beta-sheet core" evidence="3">
    <location>
        <begin position="201"/>
        <end position="297"/>
    </location>
</feature>
<keyword evidence="2" id="KW-0472">Membrane</keyword>
<dbReference type="PANTHER" id="PTHR21666:SF286">
    <property type="entry name" value="LIPOPROTEIN NLPD"/>
    <property type="match status" value="1"/>
</dbReference>
<feature type="transmembrane region" description="Helical" evidence="2">
    <location>
        <begin position="26"/>
        <end position="48"/>
    </location>
</feature>
<dbReference type="Proteomes" id="UP000004690">
    <property type="component" value="Unassembled WGS sequence"/>
</dbReference>
<dbReference type="EMBL" id="JH651379">
    <property type="protein sequence ID" value="EIJ39870.1"/>
    <property type="molecule type" value="Genomic_DNA"/>
</dbReference>
<dbReference type="eggNOG" id="COG0739">
    <property type="taxonomic scope" value="Bacteria"/>
</dbReference>
<dbReference type="SUPFAM" id="SSF51261">
    <property type="entry name" value="Duplicated hybrid motif"/>
    <property type="match status" value="1"/>
</dbReference>
<protein>
    <submittedName>
        <fullName evidence="4">Metalloendopeptidase-like membrane protein</fullName>
    </submittedName>
</protein>
<dbReference type="InterPro" id="IPR011055">
    <property type="entry name" value="Dup_hybrid_motif"/>
</dbReference>
<sequence length="325" mass="36961">MTKVKYYYDSETLSYRRIEPKKGKKVVNISLFVLAAFLFGGICLLILLNTNLVNTPKELSQARELKNYEFQFELLENKMTQMEEVLANIEDRDNNIYRLYFEASPIPKEQRTAGFGGVNRYRNLEGFNNSDLIIDATEKLEKLQKRLVIQSKSLDEITSLAKEKEKLLAAIPAIQPVSNEDLTRMASGYGWRSDPFTKVRKMHYGMDFTAPRGTPVYATGDGVVTRADNRSSGYGEHIRIDHGFGYMSLYGHLSKYKVRPGQKVKRGDLIGLVGSTGRSQAPHCHYEVWKDGNRINPINFYYGSLSADEYEALLHAASQENQSLD</sequence>
<dbReference type="FunFam" id="2.70.70.10:FF:000006">
    <property type="entry name" value="M23 family peptidase"/>
    <property type="match status" value="1"/>
</dbReference>
<dbReference type="MEROPS" id="M23.011"/>
<dbReference type="AlphaFoldDB" id="I3C8C7"/>
<keyword evidence="1" id="KW-0175">Coiled coil</keyword>
<dbReference type="OrthoDB" id="9810477at2"/>
<reference evidence="4 5" key="1">
    <citation type="submission" date="2012-02" db="EMBL/GenBank/DDBJ databases">
        <title>Improved High-Quality Draft genome of Joostella marina DSM 19592.</title>
        <authorList>
            <consortium name="US DOE Joint Genome Institute (JGI-PGF)"/>
            <person name="Lucas S."/>
            <person name="Copeland A."/>
            <person name="Lapidus A."/>
            <person name="Bruce D."/>
            <person name="Goodwin L."/>
            <person name="Pitluck S."/>
            <person name="Peters L."/>
            <person name="Chertkov O."/>
            <person name="Ovchinnikova G."/>
            <person name="Kyrpides N."/>
            <person name="Mavromatis K."/>
            <person name="Detter J.C."/>
            <person name="Han C."/>
            <person name="Land M."/>
            <person name="Hauser L."/>
            <person name="Markowitz V."/>
            <person name="Cheng J.-F."/>
            <person name="Hugenholtz P."/>
            <person name="Woyke T."/>
            <person name="Wu D."/>
            <person name="Tindall B."/>
            <person name="Brambilla E."/>
            <person name="Klenk H.-P."/>
            <person name="Eisen J.A."/>
        </authorList>
    </citation>
    <scope>NUCLEOTIDE SEQUENCE [LARGE SCALE GENOMIC DNA]</scope>
    <source>
        <strain evidence="4 5">DSM 19592</strain>
    </source>
</reference>
<dbReference type="STRING" id="926559.JoomaDRAFT_2909"/>
<keyword evidence="2" id="KW-0812">Transmembrane</keyword>